<dbReference type="PROSITE" id="PS51892">
    <property type="entry name" value="SUBTILASE"/>
    <property type="match status" value="1"/>
</dbReference>
<dbReference type="CDD" id="cd02120">
    <property type="entry name" value="PA_subtilisin_like"/>
    <property type="match status" value="1"/>
</dbReference>
<dbReference type="PANTHER" id="PTHR10795">
    <property type="entry name" value="PROPROTEIN CONVERTASE SUBTILISIN/KEXIN"/>
    <property type="match status" value="1"/>
</dbReference>
<comment type="caution">
    <text evidence="4">Lacks conserved residue(s) required for the propagation of feature annotation.</text>
</comment>
<dbReference type="Proteomes" id="UP000811246">
    <property type="component" value="Chromosome 11"/>
</dbReference>
<organism evidence="8 9">
    <name type="scientific">Carya illinoinensis</name>
    <name type="common">Pecan</name>
    <dbReference type="NCBI Taxonomy" id="32201"/>
    <lineage>
        <taxon>Eukaryota</taxon>
        <taxon>Viridiplantae</taxon>
        <taxon>Streptophyta</taxon>
        <taxon>Embryophyta</taxon>
        <taxon>Tracheophyta</taxon>
        <taxon>Spermatophyta</taxon>
        <taxon>Magnoliopsida</taxon>
        <taxon>eudicotyledons</taxon>
        <taxon>Gunneridae</taxon>
        <taxon>Pentapetalae</taxon>
        <taxon>rosids</taxon>
        <taxon>fabids</taxon>
        <taxon>Fagales</taxon>
        <taxon>Juglandaceae</taxon>
        <taxon>Carya</taxon>
    </lineage>
</organism>
<comment type="caution">
    <text evidence="8">The sequence shown here is derived from an EMBL/GenBank/DDBJ whole genome shotgun (WGS) entry which is preliminary data.</text>
</comment>
<dbReference type="InterPro" id="IPR041469">
    <property type="entry name" value="Subtilisin-like_FN3"/>
</dbReference>
<gene>
    <name evidence="8" type="ORF">I3842_11G140700</name>
</gene>
<evidence type="ECO:0000256" key="1">
    <source>
        <dbReference type="ARBA" id="ARBA00004613"/>
    </source>
</evidence>
<dbReference type="Pfam" id="PF00082">
    <property type="entry name" value="Peptidase_S8"/>
    <property type="match status" value="1"/>
</dbReference>
<evidence type="ECO:0000256" key="3">
    <source>
        <dbReference type="ARBA" id="ARBA00022729"/>
    </source>
</evidence>
<feature type="domain" description="Peptidase S8/S53" evidence="6">
    <location>
        <begin position="12"/>
        <end position="387"/>
    </location>
</feature>
<name>A0A922IZK5_CARIL</name>
<evidence type="ECO:0000259" key="7">
    <source>
        <dbReference type="Pfam" id="PF17766"/>
    </source>
</evidence>
<dbReference type="GO" id="GO:0008236">
    <property type="term" value="F:serine-type peptidase activity"/>
    <property type="evidence" value="ECO:0007669"/>
    <property type="project" value="InterPro"/>
</dbReference>
<evidence type="ECO:0000259" key="6">
    <source>
        <dbReference type="Pfam" id="PF00082"/>
    </source>
</evidence>
<protein>
    <recommendedName>
        <fullName evidence="10">Cucumisin</fullName>
    </recommendedName>
</protein>
<sequence length="514" mass="55642">MHEAARNFQSASEPEGDSKGHGTHTSSIVAGREVVGASYFGLAEGTATGGVPGARIVVYKVCWSSRYSSVDILAGFDDAIADEVDVISMSIGSRFPRQYFEDLIAIGSFHAMRKGILTSASARNSRPFPSTVNNFAPWIQNVAGLSINSFDLNGKSFPLIWGGGVVNYYAGADTTISKFCFPSALNSHKVKEKIVLCEITHDGHDILIANATILIANGVGTIMVYSSIKDFAFSYFLPATVINTKDGLKVLDYIKSIENPIATILVGKTWKDVMAPYVVSFSSRGPNPITPDILKLDLTAPGVDILAAWSPIAPPTIDSEDNRSVCYTSGLSKWFNNVKFNIISSTSMSCPNASGATAYVKAIHPNWSLATIKSALMTTDLEYAYGFGHINPLKAVDPGLVCERFVADYINFLCKQDNSSFCNTTPRAWDLNYPSFSLAVEDVTNVGSPNSTYIQHPHVLSFSAIGEKKSFTMKVYGQNIAQQSIILGAVTWSDGVHALRIRSPLVVYSETTIR</sequence>
<dbReference type="GO" id="GO:0005576">
    <property type="term" value="C:extracellular region"/>
    <property type="evidence" value="ECO:0007669"/>
    <property type="project" value="UniProtKB-SubCell"/>
</dbReference>
<accession>A0A922IZK5</accession>
<reference evidence="8" key="1">
    <citation type="submission" date="2021-01" db="EMBL/GenBank/DDBJ databases">
        <authorList>
            <person name="Lovell J.T."/>
            <person name="Bentley N."/>
            <person name="Bhattarai G."/>
            <person name="Jenkins J.W."/>
            <person name="Sreedasyam A."/>
            <person name="Alarcon Y."/>
            <person name="Bock C."/>
            <person name="Boston L."/>
            <person name="Carlson J."/>
            <person name="Cervantes K."/>
            <person name="Clermont K."/>
            <person name="Krom N."/>
            <person name="Kubenka K."/>
            <person name="Mamidi S."/>
            <person name="Mattison C."/>
            <person name="Monteros M."/>
            <person name="Pisani C."/>
            <person name="Plott C."/>
            <person name="Rajasekar S."/>
            <person name="Rhein H.S."/>
            <person name="Rohla C."/>
            <person name="Song M."/>
            <person name="Hilaire R.S."/>
            <person name="Shu S."/>
            <person name="Wells L."/>
            <person name="Wang X."/>
            <person name="Webber J."/>
            <person name="Heerema R.J."/>
            <person name="Klein P."/>
            <person name="Conner P."/>
            <person name="Grauke L."/>
            <person name="Grimwood J."/>
            <person name="Schmutz J."/>
            <person name="Randall J.J."/>
        </authorList>
    </citation>
    <scope>NUCLEOTIDE SEQUENCE</scope>
    <source>
        <tissue evidence="8">Leaf</tissue>
    </source>
</reference>
<dbReference type="GO" id="GO:0006508">
    <property type="term" value="P:proteolysis"/>
    <property type="evidence" value="ECO:0007669"/>
    <property type="project" value="InterPro"/>
</dbReference>
<dbReference type="InterPro" id="IPR000209">
    <property type="entry name" value="Peptidase_S8/S53_dom"/>
</dbReference>
<feature type="region of interest" description="Disordered" evidence="5">
    <location>
        <begin position="1"/>
        <end position="25"/>
    </location>
</feature>
<evidence type="ECO:0008006" key="10">
    <source>
        <dbReference type="Google" id="ProtNLM"/>
    </source>
</evidence>
<proteinExistence type="inferred from homology"/>
<keyword evidence="3" id="KW-0732">Signal</keyword>
<comment type="similarity">
    <text evidence="2 4">Belongs to the peptidase S8 family.</text>
</comment>
<dbReference type="InterPro" id="IPR045051">
    <property type="entry name" value="SBT"/>
</dbReference>
<feature type="domain" description="Subtilisin-like protease fibronectin type-III" evidence="7">
    <location>
        <begin position="430"/>
        <end position="507"/>
    </location>
</feature>
<evidence type="ECO:0000256" key="4">
    <source>
        <dbReference type="PROSITE-ProRule" id="PRU01240"/>
    </source>
</evidence>
<evidence type="ECO:0000256" key="5">
    <source>
        <dbReference type="SAM" id="MobiDB-lite"/>
    </source>
</evidence>
<evidence type="ECO:0000313" key="9">
    <source>
        <dbReference type="Proteomes" id="UP000811246"/>
    </source>
</evidence>
<evidence type="ECO:0000256" key="2">
    <source>
        <dbReference type="ARBA" id="ARBA00011073"/>
    </source>
</evidence>
<comment type="subcellular location">
    <subcellularLocation>
        <location evidence="1">Secreted</location>
    </subcellularLocation>
</comment>
<dbReference type="AlphaFoldDB" id="A0A922IZK5"/>
<dbReference type="Pfam" id="PF17766">
    <property type="entry name" value="fn3_6"/>
    <property type="match status" value="1"/>
</dbReference>
<evidence type="ECO:0000313" key="8">
    <source>
        <dbReference type="EMBL" id="KAG6688760.1"/>
    </source>
</evidence>
<dbReference type="EMBL" id="CM031835">
    <property type="protein sequence ID" value="KAG6688760.1"/>
    <property type="molecule type" value="Genomic_DNA"/>
</dbReference>